<dbReference type="RefSeq" id="XP_005648432.1">
    <property type="nucleotide sequence ID" value="XM_005648375.1"/>
</dbReference>
<dbReference type="KEGG" id="csl:COCSUDRAFT_62418"/>
<reference evidence="2 3" key="1">
    <citation type="journal article" date="2012" name="Genome Biol.">
        <title>The genome of the polar eukaryotic microalga coccomyxa subellipsoidea reveals traits of cold adaptation.</title>
        <authorList>
            <person name="Blanc G."/>
            <person name="Agarkova I."/>
            <person name="Grimwood J."/>
            <person name="Kuo A."/>
            <person name="Brueggeman A."/>
            <person name="Dunigan D."/>
            <person name="Gurnon J."/>
            <person name="Ladunga I."/>
            <person name="Lindquist E."/>
            <person name="Lucas S."/>
            <person name="Pangilinan J."/>
            <person name="Proschold T."/>
            <person name="Salamov A."/>
            <person name="Schmutz J."/>
            <person name="Weeks D."/>
            <person name="Yamada T."/>
            <person name="Claverie J.M."/>
            <person name="Grigoriev I."/>
            <person name="Van Etten J."/>
            <person name="Lomsadze A."/>
            <person name="Borodovsky M."/>
        </authorList>
    </citation>
    <scope>NUCLEOTIDE SEQUENCE [LARGE SCALE GENOMIC DNA]</scope>
    <source>
        <strain evidence="2 3">C-169</strain>
    </source>
</reference>
<organism evidence="2 3">
    <name type="scientific">Coccomyxa subellipsoidea (strain C-169)</name>
    <name type="common">Green microalga</name>
    <dbReference type="NCBI Taxonomy" id="574566"/>
    <lineage>
        <taxon>Eukaryota</taxon>
        <taxon>Viridiplantae</taxon>
        <taxon>Chlorophyta</taxon>
        <taxon>core chlorophytes</taxon>
        <taxon>Trebouxiophyceae</taxon>
        <taxon>Trebouxiophyceae incertae sedis</taxon>
        <taxon>Coccomyxaceae</taxon>
        <taxon>Coccomyxa</taxon>
        <taxon>Coccomyxa subellipsoidea</taxon>
    </lineage>
</organism>
<dbReference type="PANTHER" id="PTHR36051">
    <property type="entry name" value="DYNAMIN"/>
    <property type="match status" value="1"/>
</dbReference>
<feature type="compositionally biased region" description="Polar residues" evidence="1">
    <location>
        <begin position="145"/>
        <end position="164"/>
    </location>
</feature>
<dbReference type="AlphaFoldDB" id="I0YZR9"/>
<keyword evidence="3" id="KW-1185">Reference proteome</keyword>
<evidence type="ECO:0000256" key="1">
    <source>
        <dbReference type="SAM" id="MobiDB-lite"/>
    </source>
</evidence>
<feature type="region of interest" description="Disordered" evidence="1">
    <location>
        <begin position="130"/>
        <end position="165"/>
    </location>
</feature>
<protein>
    <submittedName>
        <fullName evidence="2">Uncharacterized protein</fullName>
    </submittedName>
</protein>
<dbReference type="OrthoDB" id="10601947at2759"/>
<dbReference type="PANTHER" id="PTHR36051:SF2">
    <property type="entry name" value="DYNAMIN"/>
    <property type="match status" value="1"/>
</dbReference>
<dbReference type="EMBL" id="AGSI01000006">
    <property type="protein sequence ID" value="EIE23888.1"/>
    <property type="molecule type" value="Genomic_DNA"/>
</dbReference>
<comment type="caution">
    <text evidence="2">The sequence shown here is derived from an EMBL/GenBank/DDBJ whole genome shotgun (WGS) entry which is preliminary data.</text>
</comment>
<dbReference type="Proteomes" id="UP000007264">
    <property type="component" value="Unassembled WGS sequence"/>
</dbReference>
<dbReference type="GeneID" id="17041886"/>
<evidence type="ECO:0000313" key="2">
    <source>
        <dbReference type="EMBL" id="EIE23888.1"/>
    </source>
</evidence>
<gene>
    <name evidence="2" type="ORF">COCSUDRAFT_62418</name>
</gene>
<evidence type="ECO:0000313" key="3">
    <source>
        <dbReference type="Proteomes" id="UP000007264"/>
    </source>
</evidence>
<sequence length="217" mass="22599">MAGVPGLGQLLNSVSMSLSGFDNMIGGVGTQVRRRVRSSSMKGVDAGLMCGFGVGYGFGAGLVLKPSALQALQRAVQDLNGRVMAAAKSRVPPQLTQLMKQPGSDTFPLAQQQRLGTAAQAVTSPSVRLGDFSKGRVGGNHSHFPDSSQSANSKLGSAEASSGQELHVRMEQPDLQEFTGALMQLTAGLNDCACSLREATIELKQACAELRKHGNGA</sequence>
<name>I0YZR9_COCSC</name>
<accession>I0YZR9</accession>
<proteinExistence type="predicted"/>